<dbReference type="RefSeq" id="XP_021288780.1">
    <property type="nucleotide sequence ID" value="XM_021433105.1"/>
</dbReference>
<keyword evidence="10" id="KW-0675">Receptor</keyword>
<evidence type="ECO:0000313" key="15">
    <source>
        <dbReference type="Proteomes" id="UP000504621"/>
    </source>
</evidence>
<evidence type="ECO:0000259" key="14">
    <source>
        <dbReference type="Pfam" id="PF08263"/>
    </source>
</evidence>
<proteinExistence type="inferred from homology"/>
<keyword evidence="5 12" id="KW-0812">Transmembrane</keyword>
<dbReference type="FunFam" id="3.80.10.10:FF:000095">
    <property type="entry name" value="LRR receptor-like serine/threonine-protein kinase GSO1"/>
    <property type="match status" value="1"/>
</dbReference>
<dbReference type="InterPro" id="IPR003591">
    <property type="entry name" value="Leu-rich_rpt_typical-subtyp"/>
</dbReference>
<evidence type="ECO:0000256" key="11">
    <source>
        <dbReference type="ARBA" id="ARBA00023180"/>
    </source>
</evidence>
<dbReference type="FunFam" id="3.80.10.10:FF:000213">
    <property type="entry name" value="Tyrosine-sulfated glycopeptide receptor 1"/>
    <property type="match status" value="1"/>
</dbReference>
<evidence type="ECO:0000256" key="4">
    <source>
        <dbReference type="ARBA" id="ARBA00022614"/>
    </source>
</evidence>
<comment type="similarity">
    <text evidence="2">Belongs to the RLP family.</text>
</comment>
<dbReference type="InterPro" id="IPR046956">
    <property type="entry name" value="RLP23-like"/>
</dbReference>
<name>A0A6J1API5_9ROSI</name>
<keyword evidence="8 12" id="KW-1133">Transmembrane helix</keyword>
<dbReference type="PRINTS" id="PR00019">
    <property type="entry name" value="LEURICHRPT"/>
</dbReference>
<dbReference type="OrthoDB" id="442066at2759"/>
<keyword evidence="3" id="KW-1003">Cell membrane</keyword>
<dbReference type="SUPFAM" id="SSF52047">
    <property type="entry name" value="RNI-like"/>
    <property type="match status" value="1"/>
</dbReference>
<dbReference type="SUPFAM" id="SSF52058">
    <property type="entry name" value="L domain-like"/>
    <property type="match status" value="1"/>
</dbReference>
<dbReference type="Pfam" id="PF08263">
    <property type="entry name" value="LRRNT_2"/>
    <property type="match status" value="1"/>
</dbReference>
<dbReference type="Pfam" id="PF13855">
    <property type="entry name" value="LRR_8"/>
    <property type="match status" value="2"/>
</dbReference>
<evidence type="ECO:0000256" key="10">
    <source>
        <dbReference type="ARBA" id="ARBA00023170"/>
    </source>
</evidence>
<keyword evidence="9 12" id="KW-0472">Membrane</keyword>
<evidence type="ECO:0000256" key="9">
    <source>
        <dbReference type="ARBA" id="ARBA00023136"/>
    </source>
</evidence>
<reference evidence="16" key="1">
    <citation type="submission" date="2025-08" db="UniProtKB">
        <authorList>
            <consortium name="RefSeq"/>
        </authorList>
    </citation>
    <scope>IDENTIFICATION</scope>
    <source>
        <tissue evidence="16">Leaf</tissue>
    </source>
</reference>
<dbReference type="GeneID" id="110419965"/>
<keyword evidence="15" id="KW-1185">Reference proteome</keyword>
<dbReference type="GO" id="GO:0005886">
    <property type="term" value="C:plasma membrane"/>
    <property type="evidence" value="ECO:0007669"/>
    <property type="project" value="UniProtKB-SubCell"/>
</dbReference>
<evidence type="ECO:0000256" key="5">
    <source>
        <dbReference type="ARBA" id="ARBA00022692"/>
    </source>
</evidence>
<feature type="domain" description="Leucine-rich repeat-containing N-terminal plant-type" evidence="14">
    <location>
        <begin position="39"/>
        <end position="85"/>
    </location>
</feature>
<dbReference type="PROSITE" id="PS51450">
    <property type="entry name" value="LRR"/>
    <property type="match status" value="1"/>
</dbReference>
<dbReference type="Pfam" id="PF00560">
    <property type="entry name" value="LRR_1"/>
    <property type="match status" value="7"/>
</dbReference>
<dbReference type="InterPro" id="IPR013210">
    <property type="entry name" value="LRR_N_plant-typ"/>
</dbReference>
<evidence type="ECO:0000256" key="2">
    <source>
        <dbReference type="ARBA" id="ARBA00009592"/>
    </source>
</evidence>
<dbReference type="SMART" id="SM00369">
    <property type="entry name" value="LRR_TYP"/>
    <property type="match status" value="9"/>
</dbReference>
<gene>
    <name evidence="16" type="primary">LOC110419965</name>
</gene>
<feature type="signal peptide" evidence="13">
    <location>
        <begin position="1"/>
        <end position="25"/>
    </location>
</feature>
<dbReference type="InterPro" id="IPR001611">
    <property type="entry name" value="Leu-rich_rpt"/>
</dbReference>
<dbReference type="Gene3D" id="3.80.10.10">
    <property type="entry name" value="Ribonuclease Inhibitor"/>
    <property type="match status" value="4"/>
</dbReference>
<keyword evidence="7" id="KW-0677">Repeat</keyword>
<evidence type="ECO:0000313" key="16">
    <source>
        <dbReference type="RefSeq" id="XP_021288780.1"/>
    </source>
</evidence>
<comment type="subcellular location">
    <subcellularLocation>
        <location evidence="1">Cell membrane</location>
        <topology evidence="1">Single-pass type I membrane protein</topology>
    </subcellularLocation>
</comment>
<dbReference type="Proteomes" id="UP000504621">
    <property type="component" value="Unplaced"/>
</dbReference>
<dbReference type="PANTHER" id="PTHR48061">
    <property type="entry name" value="LEUCINE-RICH REPEAT RECEPTOR PROTEIN KINASE EMS1-LIKE-RELATED"/>
    <property type="match status" value="1"/>
</dbReference>
<keyword evidence="11" id="KW-0325">Glycoprotein</keyword>
<evidence type="ECO:0000256" key="1">
    <source>
        <dbReference type="ARBA" id="ARBA00004251"/>
    </source>
</evidence>
<evidence type="ECO:0000256" key="7">
    <source>
        <dbReference type="ARBA" id="ARBA00022737"/>
    </source>
</evidence>
<evidence type="ECO:0000256" key="12">
    <source>
        <dbReference type="SAM" id="Phobius"/>
    </source>
</evidence>
<keyword evidence="4" id="KW-0433">Leucine-rich repeat</keyword>
<protein>
    <submittedName>
        <fullName evidence="16">Receptor-like protein 12</fullName>
    </submittedName>
</protein>
<accession>A0A6J1API5</accession>
<dbReference type="AlphaFoldDB" id="A0A6J1API5"/>
<feature type="chain" id="PRO_5026806581" evidence="13">
    <location>
        <begin position="26"/>
        <end position="886"/>
    </location>
</feature>
<sequence length="886" mass="99504">MRCFLKLFQLLYLLLFLLNFQSSLSSRSSPIRQLCSFEEASALIQFKSSFPINCNWGPACGKYYPKTNSWKEGSDCCSWDGVTCDNIKGQVIGLDLSCNCLYGSFPSNSSLFHLPHLQKLNLAFNYFNFSKMSTNFGRFTSLLHLNLSYSLTGQVPSQVSHLSKLVSLDLSRNYLQTLDKHTFEGLVENLTEVRQLFLDGINMSSINPNVLMNLSSSLRTLSLNDCDLQGKFPENIFRLSQLNDLGLSWNYFSGRIPSSIINLRQLEFLDISNNQLEGSIPDAFPNLISLDLSSNLLNGTLPSWLYTVCTLKHIYLNDNKLSGDIKEFQCKSLEEISLGNNKLKVPIPSSISHLVNLTLVDLSNLIGVVEVDMFSKLQNLQHLDLSYNSLSLSSNGGSANYTMPNLQSLELSFCNVNEFPQFLRGSERLEYLDLSNNRIHGKIPEWMWDVGKDSLWNLNLSHNSLTDCEQIPWKEIVYLDLSSNFIRGDLLIPPSTTMVFLISNNSLSGEIPSLLCHATNLEYLDLSHNNLSGILPQCLGNLTQVLFVLNLQMNNFHGLIPPVFTKECPLNYLNLNGNQLEGPLPQAIINDTFPQWLESLTQLRVLVLHSNQLHGSIHGPWSSHSFSKIQIFDLSNNHFTGPLPVKYIQNFKVMINLTVDEREMSYMGTGGRAASDFYNYSTRIAIKGQEIELEKIFFRLTSIDLSSNEFQGEIPKVIGELNSLKELNLSHNNLRGCIPTSMGNLTALESLDLSSNKLVGKIPTQLSSLGSLEVLNLSQNQLVGPIPEGKQFNTFGNDSYASNLGLCGFPLSKRCDDTEASVFHEKEDSESGFEWKVALMGYGSGLVFGISAAYIMFTLGKPRWLVRMVEEACYKLKRYLKGRRNL</sequence>
<feature type="transmembrane region" description="Helical" evidence="12">
    <location>
        <begin position="839"/>
        <end position="859"/>
    </location>
</feature>
<dbReference type="InterPro" id="IPR032675">
    <property type="entry name" value="LRR_dom_sf"/>
</dbReference>
<keyword evidence="6 13" id="KW-0732">Signal</keyword>
<organism evidence="15 16">
    <name type="scientific">Herrania umbratica</name>
    <dbReference type="NCBI Taxonomy" id="108875"/>
    <lineage>
        <taxon>Eukaryota</taxon>
        <taxon>Viridiplantae</taxon>
        <taxon>Streptophyta</taxon>
        <taxon>Embryophyta</taxon>
        <taxon>Tracheophyta</taxon>
        <taxon>Spermatophyta</taxon>
        <taxon>Magnoliopsida</taxon>
        <taxon>eudicotyledons</taxon>
        <taxon>Gunneridae</taxon>
        <taxon>Pentapetalae</taxon>
        <taxon>rosids</taxon>
        <taxon>malvids</taxon>
        <taxon>Malvales</taxon>
        <taxon>Malvaceae</taxon>
        <taxon>Byttnerioideae</taxon>
        <taxon>Herrania</taxon>
    </lineage>
</organism>
<evidence type="ECO:0000256" key="6">
    <source>
        <dbReference type="ARBA" id="ARBA00022729"/>
    </source>
</evidence>
<dbReference type="SMART" id="SM00365">
    <property type="entry name" value="LRR_SD22"/>
    <property type="match status" value="7"/>
</dbReference>
<dbReference type="PANTHER" id="PTHR48061:SF46">
    <property type="entry name" value="LEUCINE-RICH REPEAT-CONTAINING N-TERMINAL PLANT-TYPE DOMAIN-CONTAINING PROTEIN"/>
    <property type="match status" value="1"/>
</dbReference>
<evidence type="ECO:0000256" key="3">
    <source>
        <dbReference type="ARBA" id="ARBA00022475"/>
    </source>
</evidence>
<evidence type="ECO:0000256" key="8">
    <source>
        <dbReference type="ARBA" id="ARBA00022989"/>
    </source>
</evidence>
<evidence type="ECO:0000256" key="13">
    <source>
        <dbReference type="SAM" id="SignalP"/>
    </source>
</evidence>